<dbReference type="SMART" id="SM00086">
    <property type="entry name" value="PAC"/>
    <property type="match status" value="2"/>
</dbReference>
<dbReference type="Pfam" id="PF08447">
    <property type="entry name" value="PAS_3"/>
    <property type="match status" value="1"/>
</dbReference>
<evidence type="ECO:0000259" key="6">
    <source>
        <dbReference type="PROSITE" id="PS50109"/>
    </source>
</evidence>
<gene>
    <name evidence="9" type="ORF">D187_010409</name>
</gene>
<feature type="domain" description="PAS" evidence="7">
    <location>
        <begin position="258"/>
        <end position="330"/>
    </location>
</feature>
<dbReference type="InterPro" id="IPR003661">
    <property type="entry name" value="HisK_dim/P_dom"/>
</dbReference>
<dbReference type="InterPro" id="IPR000014">
    <property type="entry name" value="PAS"/>
</dbReference>
<name>S9PBJ2_CYSF2</name>
<dbReference type="Pfam" id="PF02518">
    <property type="entry name" value="HATPase_c"/>
    <property type="match status" value="1"/>
</dbReference>
<dbReference type="PROSITE" id="PS50109">
    <property type="entry name" value="HIS_KIN"/>
    <property type="match status" value="1"/>
</dbReference>
<evidence type="ECO:0000259" key="8">
    <source>
        <dbReference type="PROSITE" id="PS50113"/>
    </source>
</evidence>
<dbReference type="PROSITE" id="PS50113">
    <property type="entry name" value="PAC"/>
    <property type="match status" value="2"/>
</dbReference>
<feature type="domain" description="PAC" evidence="8">
    <location>
        <begin position="205"/>
        <end position="257"/>
    </location>
</feature>
<dbReference type="InterPro" id="IPR036097">
    <property type="entry name" value="HisK_dim/P_sf"/>
</dbReference>
<feature type="domain" description="PAS" evidence="7">
    <location>
        <begin position="134"/>
        <end position="204"/>
    </location>
</feature>
<dbReference type="EMBL" id="ANAH02000009">
    <property type="protein sequence ID" value="EPX61790.1"/>
    <property type="molecule type" value="Genomic_DNA"/>
</dbReference>
<dbReference type="SMART" id="SM00387">
    <property type="entry name" value="HATPase_c"/>
    <property type="match status" value="1"/>
</dbReference>
<accession>S9PBJ2</accession>
<evidence type="ECO:0000313" key="9">
    <source>
        <dbReference type="EMBL" id="EPX61790.1"/>
    </source>
</evidence>
<dbReference type="InterPro" id="IPR004358">
    <property type="entry name" value="Sig_transdc_His_kin-like_C"/>
</dbReference>
<evidence type="ECO:0000313" key="10">
    <source>
        <dbReference type="Proteomes" id="UP000011682"/>
    </source>
</evidence>
<organism evidence="9 10">
    <name type="scientific">Cystobacter fuscus (strain ATCC 25194 / DSM 2262 / NBRC 100088 / M29)</name>
    <dbReference type="NCBI Taxonomy" id="1242864"/>
    <lineage>
        <taxon>Bacteria</taxon>
        <taxon>Pseudomonadati</taxon>
        <taxon>Myxococcota</taxon>
        <taxon>Myxococcia</taxon>
        <taxon>Myxococcales</taxon>
        <taxon>Cystobacterineae</taxon>
        <taxon>Archangiaceae</taxon>
        <taxon>Cystobacter</taxon>
    </lineage>
</organism>
<dbReference type="SUPFAM" id="SSF47384">
    <property type="entry name" value="Homodimeric domain of signal transducing histidine kinase"/>
    <property type="match status" value="1"/>
</dbReference>
<dbReference type="SMART" id="SM00388">
    <property type="entry name" value="HisKA"/>
    <property type="match status" value="1"/>
</dbReference>
<evidence type="ECO:0000256" key="2">
    <source>
        <dbReference type="ARBA" id="ARBA00012438"/>
    </source>
</evidence>
<feature type="domain" description="PAC" evidence="8">
    <location>
        <begin position="334"/>
        <end position="386"/>
    </location>
</feature>
<reference evidence="9" key="1">
    <citation type="submission" date="2013-05" db="EMBL/GenBank/DDBJ databases">
        <title>Genome assembly of Cystobacter fuscus DSM 2262.</title>
        <authorList>
            <person name="Sharma G."/>
            <person name="Khatri I."/>
            <person name="Kaur C."/>
            <person name="Mayilraj S."/>
            <person name="Subramanian S."/>
        </authorList>
    </citation>
    <scope>NUCLEOTIDE SEQUENCE [LARGE SCALE GENOMIC DNA]</scope>
    <source>
        <strain evidence="9">DSM 2262</strain>
    </source>
</reference>
<keyword evidence="3" id="KW-0597">Phosphoprotein</keyword>
<proteinExistence type="predicted"/>
<dbReference type="SUPFAM" id="SSF55785">
    <property type="entry name" value="PYP-like sensor domain (PAS domain)"/>
    <property type="match status" value="2"/>
</dbReference>
<keyword evidence="10" id="KW-1185">Reference proteome</keyword>
<dbReference type="PRINTS" id="PR00344">
    <property type="entry name" value="BCTRLSENSOR"/>
</dbReference>
<dbReference type="PANTHER" id="PTHR43304">
    <property type="entry name" value="PHYTOCHROME-LIKE PROTEIN CPH1"/>
    <property type="match status" value="1"/>
</dbReference>
<dbReference type="Gene3D" id="1.10.287.130">
    <property type="match status" value="1"/>
</dbReference>
<dbReference type="SUPFAM" id="SSF55874">
    <property type="entry name" value="ATPase domain of HSP90 chaperone/DNA topoisomerase II/histidine kinase"/>
    <property type="match status" value="1"/>
</dbReference>
<evidence type="ECO:0000256" key="1">
    <source>
        <dbReference type="ARBA" id="ARBA00000085"/>
    </source>
</evidence>
<dbReference type="eggNOG" id="COG2205">
    <property type="taxonomic scope" value="Bacteria"/>
</dbReference>
<dbReference type="AlphaFoldDB" id="S9PBJ2"/>
<dbReference type="InterPro" id="IPR052162">
    <property type="entry name" value="Sensor_kinase/Photoreceptor"/>
</dbReference>
<evidence type="ECO:0000256" key="3">
    <source>
        <dbReference type="ARBA" id="ARBA00022553"/>
    </source>
</evidence>
<dbReference type="InterPro" id="IPR013656">
    <property type="entry name" value="PAS_4"/>
</dbReference>
<dbReference type="InterPro" id="IPR035965">
    <property type="entry name" value="PAS-like_dom_sf"/>
</dbReference>
<dbReference type="InterPro" id="IPR013655">
    <property type="entry name" value="PAS_fold_3"/>
</dbReference>
<evidence type="ECO:0000256" key="5">
    <source>
        <dbReference type="ARBA" id="ARBA00022777"/>
    </source>
</evidence>
<dbReference type="Proteomes" id="UP000011682">
    <property type="component" value="Unassembled WGS sequence"/>
</dbReference>
<comment type="caution">
    <text evidence="9">The sequence shown here is derived from an EMBL/GenBank/DDBJ whole genome shotgun (WGS) entry which is preliminary data.</text>
</comment>
<dbReference type="Gene3D" id="3.30.450.20">
    <property type="entry name" value="PAS domain"/>
    <property type="match status" value="2"/>
</dbReference>
<comment type="catalytic activity">
    <reaction evidence="1">
        <text>ATP + protein L-histidine = ADP + protein N-phospho-L-histidine.</text>
        <dbReference type="EC" id="2.7.13.3"/>
    </reaction>
</comment>
<dbReference type="InterPro" id="IPR005467">
    <property type="entry name" value="His_kinase_dom"/>
</dbReference>
<dbReference type="PANTHER" id="PTHR43304:SF1">
    <property type="entry name" value="PAC DOMAIN-CONTAINING PROTEIN"/>
    <property type="match status" value="1"/>
</dbReference>
<dbReference type="CDD" id="cd00130">
    <property type="entry name" value="PAS"/>
    <property type="match status" value="2"/>
</dbReference>
<keyword evidence="5 9" id="KW-0418">Kinase</keyword>
<dbReference type="InterPro" id="IPR003594">
    <property type="entry name" value="HATPase_dom"/>
</dbReference>
<dbReference type="SMART" id="SM00091">
    <property type="entry name" value="PAS"/>
    <property type="match status" value="2"/>
</dbReference>
<keyword evidence="4" id="KW-0808">Transferase</keyword>
<dbReference type="Gene3D" id="3.30.565.10">
    <property type="entry name" value="Histidine kinase-like ATPase, C-terminal domain"/>
    <property type="match status" value="1"/>
</dbReference>
<evidence type="ECO:0000256" key="4">
    <source>
        <dbReference type="ARBA" id="ARBA00022679"/>
    </source>
</evidence>
<feature type="domain" description="Histidine kinase" evidence="6">
    <location>
        <begin position="397"/>
        <end position="612"/>
    </location>
</feature>
<dbReference type="CDD" id="cd00082">
    <property type="entry name" value="HisKA"/>
    <property type="match status" value="1"/>
</dbReference>
<evidence type="ECO:0000259" key="7">
    <source>
        <dbReference type="PROSITE" id="PS50112"/>
    </source>
</evidence>
<dbReference type="InterPro" id="IPR036890">
    <property type="entry name" value="HATPase_C_sf"/>
</dbReference>
<dbReference type="NCBIfam" id="TIGR00229">
    <property type="entry name" value="sensory_box"/>
    <property type="match status" value="2"/>
</dbReference>
<dbReference type="Gene3D" id="2.10.70.100">
    <property type="match status" value="1"/>
</dbReference>
<dbReference type="PROSITE" id="PS50112">
    <property type="entry name" value="PAS"/>
    <property type="match status" value="2"/>
</dbReference>
<dbReference type="EC" id="2.7.13.3" evidence="2"/>
<dbReference type="InterPro" id="IPR001610">
    <property type="entry name" value="PAC"/>
</dbReference>
<sequence length="621" mass="69684">MESIEAVTSSFWSLAPYGLVLLRLALNSQTPLQDALWIQANPATRRLVPGAHLFAGLRLRDILEQDKQEPFVRELLRWEDTLEGQGSLSTELSHGEGEDRVVFHIDAAQRAGHLMLWIRDITAERRETESLRRDRELFQRVIHCSPDAIFAKDLHGRYTLINPEGARAMGASPADIIGHGDQDIFLPEDASATRAHDQEVLAAQRPLTYEDEDLAGQRVWLCTKGALRDEKTGAVTGLFGISRDITERKHLERALQESEAHYRLVARATREVLWDWHLGSGEMHWSTALGEVFGEVPEECGTSPGWWRERIHPDDQPRVLRALHAAMEGQEEHWSSEYRFRRADGTYAAVLERGYIDRSPEGRPERLIGAMMDVSEHKRREEESARETRLVERVLGIVSHDLGSPLAAIRLSSQMLAQAPNLTPAQNTSLARIEETTRRMTRLTRQMLDSVRARDGALPVVRRAVDLEQVCRRVLDEFTAIYPRRGLQLTVEGNTQGHWDADRLAQVFSNLVGNALEHGDESHPITIQLWDAAGEQRLEVNNQGRPIDAALLPHLFEPFRTGGHGGRRASGGGVGLGLYIVREFVRAHQGEVRVRSSAEEGTTFTLTLPRHAPGATDAPDA</sequence>
<dbReference type="Pfam" id="PF08448">
    <property type="entry name" value="PAS_4"/>
    <property type="match status" value="1"/>
</dbReference>
<protein>
    <recommendedName>
        <fullName evidence="2">histidine kinase</fullName>
        <ecNumber evidence="2">2.7.13.3</ecNumber>
    </recommendedName>
</protein>
<dbReference type="InterPro" id="IPR000700">
    <property type="entry name" value="PAS-assoc_C"/>
</dbReference>
<dbReference type="Pfam" id="PF00512">
    <property type="entry name" value="HisKA"/>
    <property type="match status" value="1"/>
</dbReference>
<dbReference type="GO" id="GO:0000155">
    <property type="term" value="F:phosphorelay sensor kinase activity"/>
    <property type="evidence" value="ECO:0007669"/>
    <property type="project" value="InterPro"/>
</dbReference>